<evidence type="ECO:0000256" key="8">
    <source>
        <dbReference type="PROSITE-ProRule" id="PRU00278"/>
    </source>
</evidence>
<gene>
    <name evidence="10" type="primary">ppiD_2</name>
    <name evidence="10" type="ORF">NCTC11872_02011</name>
</gene>
<sequence>MRKWLTRNYRKGANFADVAKAKSLDKISGENGGDLGWVNENELPKAFEDAAAALQVGQYSQPINVDGNYHIVLVQERKAQSLENVKAQIADLVRKSLMESRYFSLEKQASDKSFEDSKSLNTAAQAAGVKVQESDYFSRQKCASWIKFP</sequence>
<dbReference type="PROSITE" id="PS01096">
    <property type="entry name" value="PPIC_PPIASE_1"/>
    <property type="match status" value="1"/>
</dbReference>
<protein>
    <recommendedName>
        <fullName evidence="6">Periplasmic chaperone PpiD</fullName>
    </recommendedName>
    <alternativeName>
        <fullName evidence="7">Periplasmic folding chaperone</fullName>
    </alternativeName>
</protein>
<evidence type="ECO:0000256" key="3">
    <source>
        <dbReference type="ARBA" id="ARBA00022519"/>
    </source>
</evidence>
<keyword evidence="8" id="KW-0697">Rotamase</keyword>
<name>A0A2X1PPY6_HAEIF</name>
<evidence type="ECO:0000256" key="1">
    <source>
        <dbReference type="ARBA" id="ARBA00004382"/>
    </source>
</evidence>
<comment type="subcellular location">
    <subcellularLocation>
        <location evidence="1">Cell inner membrane</location>
        <topology evidence="1">Single-pass type II membrane protein</topology>
        <orientation evidence="1">Periplasmic side</orientation>
    </subcellularLocation>
</comment>
<dbReference type="GO" id="GO:0005886">
    <property type="term" value="C:plasma membrane"/>
    <property type="evidence" value="ECO:0007669"/>
    <property type="project" value="UniProtKB-SubCell"/>
</dbReference>
<dbReference type="SUPFAM" id="SSF54534">
    <property type="entry name" value="FKBP-like"/>
    <property type="match status" value="1"/>
</dbReference>
<evidence type="ECO:0000256" key="4">
    <source>
        <dbReference type="ARBA" id="ARBA00023136"/>
    </source>
</evidence>
<evidence type="ECO:0000313" key="10">
    <source>
        <dbReference type="EMBL" id="SPX42380.1"/>
    </source>
</evidence>
<evidence type="ECO:0000259" key="9">
    <source>
        <dbReference type="PROSITE" id="PS50198"/>
    </source>
</evidence>
<keyword evidence="4" id="KW-0472">Membrane</keyword>
<dbReference type="EMBL" id="UASK01000006">
    <property type="protein sequence ID" value="SPX42380.1"/>
    <property type="molecule type" value="Genomic_DNA"/>
</dbReference>
<dbReference type="PANTHER" id="PTHR47529">
    <property type="entry name" value="PEPTIDYL-PROLYL CIS-TRANS ISOMERASE D"/>
    <property type="match status" value="1"/>
</dbReference>
<dbReference type="Pfam" id="PF00639">
    <property type="entry name" value="Rotamase"/>
    <property type="match status" value="1"/>
</dbReference>
<keyword evidence="3" id="KW-0997">Cell inner membrane</keyword>
<reference evidence="10 11" key="1">
    <citation type="submission" date="2018-06" db="EMBL/GenBank/DDBJ databases">
        <authorList>
            <consortium name="Pathogen Informatics"/>
            <person name="Doyle S."/>
        </authorList>
    </citation>
    <scope>NUCLEOTIDE SEQUENCE [LARGE SCALE GENOMIC DNA]</scope>
    <source>
        <strain evidence="10 11">NCTC11872</strain>
    </source>
</reference>
<evidence type="ECO:0000256" key="7">
    <source>
        <dbReference type="ARBA" id="ARBA00042775"/>
    </source>
</evidence>
<dbReference type="Proteomes" id="UP000249936">
    <property type="component" value="Unassembled WGS sequence"/>
</dbReference>
<evidence type="ECO:0000256" key="5">
    <source>
        <dbReference type="ARBA" id="ARBA00023186"/>
    </source>
</evidence>
<keyword evidence="5" id="KW-0143">Chaperone</keyword>
<dbReference type="AlphaFoldDB" id="A0A2X1PPY6"/>
<dbReference type="InterPro" id="IPR000297">
    <property type="entry name" value="PPIase_PpiC"/>
</dbReference>
<dbReference type="GO" id="GO:0003755">
    <property type="term" value="F:peptidyl-prolyl cis-trans isomerase activity"/>
    <property type="evidence" value="ECO:0007669"/>
    <property type="project" value="UniProtKB-KW"/>
</dbReference>
<accession>A0A2X1PPY6</accession>
<keyword evidence="8 10" id="KW-0413">Isomerase</keyword>
<dbReference type="InterPro" id="IPR023058">
    <property type="entry name" value="PPIase_PpiC_CS"/>
</dbReference>
<feature type="domain" description="PpiC" evidence="9">
    <location>
        <begin position="1"/>
        <end position="76"/>
    </location>
</feature>
<evidence type="ECO:0000256" key="6">
    <source>
        <dbReference type="ARBA" id="ARBA00040743"/>
    </source>
</evidence>
<dbReference type="InterPro" id="IPR046357">
    <property type="entry name" value="PPIase_dom_sf"/>
</dbReference>
<dbReference type="PANTHER" id="PTHR47529:SF1">
    <property type="entry name" value="PERIPLASMIC CHAPERONE PPID"/>
    <property type="match status" value="1"/>
</dbReference>
<dbReference type="InterPro" id="IPR052029">
    <property type="entry name" value="PpiD_chaperone"/>
</dbReference>
<dbReference type="Gene3D" id="3.10.50.40">
    <property type="match status" value="1"/>
</dbReference>
<proteinExistence type="predicted"/>
<organism evidence="10 11">
    <name type="scientific">Haemophilus influenzae</name>
    <dbReference type="NCBI Taxonomy" id="727"/>
    <lineage>
        <taxon>Bacteria</taxon>
        <taxon>Pseudomonadati</taxon>
        <taxon>Pseudomonadota</taxon>
        <taxon>Gammaproteobacteria</taxon>
        <taxon>Pasteurellales</taxon>
        <taxon>Pasteurellaceae</taxon>
        <taxon>Haemophilus</taxon>
    </lineage>
</organism>
<evidence type="ECO:0000313" key="11">
    <source>
        <dbReference type="Proteomes" id="UP000249936"/>
    </source>
</evidence>
<dbReference type="PROSITE" id="PS50198">
    <property type="entry name" value="PPIC_PPIASE_2"/>
    <property type="match status" value="1"/>
</dbReference>
<keyword evidence="2" id="KW-1003">Cell membrane</keyword>
<evidence type="ECO:0000256" key="2">
    <source>
        <dbReference type="ARBA" id="ARBA00022475"/>
    </source>
</evidence>